<feature type="transmembrane region" description="Helical" evidence="8">
    <location>
        <begin position="162"/>
        <end position="181"/>
    </location>
</feature>
<dbReference type="Pfam" id="PF00822">
    <property type="entry name" value="PMP22_Claudin"/>
    <property type="match status" value="1"/>
</dbReference>
<evidence type="ECO:0000256" key="1">
    <source>
        <dbReference type="ARBA" id="ARBA00008295"/>
    </source>
</evidence>
<keyword evidence="5 8" id="KW-0965">Cell junction</keyword>
<proteinExistence type="inferred from homology"/>
<sequence>MASAALEILGLTLCVFGTLLEMTACGLPTWKVTAYIEANIVVAQTIWDGLWMSCAVQSTGQMQCKMHDSMLALSHDLQAARALTVISSVMCVVGLMVVIAGAQCTNCIKTESVKARVVNVGGVIYIISAIFMLVPLCWMANNIISDFYNPQVPTAKKREIGAALYIGWAATALLLLGGGMLCCSCPSSGSSGYSVKYAPTKRATSNGDYDKRNYVGICFGTFAETLKRLDSQPGETAGKPQ</sequence>
<comment type="subcellular location">
    <subcellularLocation>
        <location evidence="8">Cell junction</location>
        <location evidence="8">Tight junction</location>
    </subcellularLocation>
    <subcellularLocation>
        <location evidence="8">Cell membrane</location>
        <topology evidence="8">Multi-pass membrane protein</topology>
    </subcellularLocation>
</comment>
<keyword evidence="6 8" id="KW-1133">Transmembrane helix</keyword>
<dbReference type="AlphaFoldDB" id="A0AA88PT09"/>
<dbReference type="FunFam" id="1.20.140.150:FF:000001">
    <property type="entry name" value="Claudin"/>
    <property type="match status" value="1"/>
</dbReference>
<dbReference type="InterPro" id="IPR006187">
    <property type="entry name" value="Claudin"/>
</dbReference>
<feature type="transmembrane region" description="Helical" evidence="8">
    <location>
        <begin position="122"/>
        <end position="141"/>
    </location>
</feature>
<evidence type="ECO:0000256" key="2">
    <source>
        <dbReference type="ARBA" id="ARBA00022427"/>
    </source>
</evidence>
<dbReference type="InterPro" id="IPR017974">
    <property type="entry name" value="Claudin_CS"/>
</dbReference>
<evidence type="ECO:0000256" key="3">
    <source>
        <dbReference type="ARBA" id="ARBA00022475"/>
    </source>
</evidence>
<dbReference type="Gene3D" id="1.20.140.150">
    <property type="match status" value="1"/>
</dbReference>
<gene>
    <name evidence="9" type="ORF">Q8A67_010556</name>
</gene>
<name>A0AA88PT09_9TELE</name>
<comment type="similarity">
    <text evidence="1 8">Belongs to the claudin family.</text>
</comment>
<keyword evidence="7 8" id="KW-0472">Membrane</keyword>
<comment type="caution">
    <text evidence="9">The sequence shown here is derived from an EMBL/GenBank/DDBJ whole genome shotgun (WGS) entry which is preliminary data.</text>
</comment>
<keyword evidence="4 8" id="KW-0812">Transmembrane</keyword>
<evidence type="ECO:0000256" key="4">
    <source>
        <dbReference type="ARBA" id="ARBA00022692"/>
    </source>
</evidence>
<evidence type="ECO:0000256" key="8">
    <source>
        <dbReference type="RuleBase" id="RU060637"/>
    </source>
</evidence>
<dbReference type="EMBL" id="JAUYZG010000009">
    <property type="protein sequence ID" value="KAK2899138.1"/>
    <property type="molecule type" value="Genomic_DNA"/>
</dbReference>
<organism evidence="9 10">
    <name type="scientific">Cirrhinus molitorella</name>
    <name type="common">mud carp</name>
    <dbReference type="NCBI Taxonomy" id="172907"/>
    <lineage>
        <taxon>Eukaryota</taxon>
        <taxon>Metazoa</taxon>
        <taxon>Chordata</taxon>
        <taxon>Craniata</taxon>
        <taxon>Vertebrata</taxon>
        <taxon>Euteleostomi</taxon>
        <taxon>Actinopterygii</taxon>
        <taxon>Neopterygii</taxon>
        <taxon>Teleostei</taxon>
        <taxon>Ostariophysi</taxon>
        <taxon>Cypriniformes</taxon>
        <taxon>Cyprinidae</taxon>
        <taxon>Labeoninae</taxon>
        <taxon>Labeonini</taxon>
        <taxon>Cirrhinus</taxon>
    </lineage>
</organism>
<evidence type="ECO:0000256" key="6">
    <source>
        <dbReference type="ARBA" id="ARBA00022989"/>
    </source>
</evidence>
<protein>
    <recommendedName>
        <fullName evidence="8">Claudin</fullName>
    </recommendedName>
</protein>
<feature type="transmembrane region" description="Helical" evidence="8">
    <location>
        <begin position="79"/>
        <end position="102"/>
    </location>
</feature>
<evidence type="ECO:0000313" key="9">
    <source>
        <dbReference type="EMBL" id="KAK2899138.1"/>
    </source>
</evidence>
<dbReference type="GO" id="GO:0005198">
    <property type="term" value="F:structural molecule activity"/>
    <property type="evidence" value="ECO:0007669"/>
    <property type="project" value="InterPro"/>
</dbReference>
<dbReference type="InterPro" id="IPR004031">
    <property type="entry name" value="PMP22/EMP/MP20/Claudin"/>
</dbReference>
<comment type="caution">
    <text evidence="8">Lacks conserved residue(s) required for the propagation of feature annotation.</text>
</comment>
<dbReference type="PROSITE" id="PS01346">
    <property type="entry name" value="CLAUDIN"/>
    <property type="match status" value="1"/>
</dbReference>
<dbReference type="Proteomes" id="UP001187343">
    <property type="component" value="Unassembled WGS sequence"/>
</dbReference>
<comment type="function">
    <text evidence="8">Claudins function as major constituents of the tight junction complexes that regulate the permeability of epithelia.</text>
</comment>
<dbReference type="GO" id="GO:0005923">
    <property type="term" value="C:bicellular tight junction"/>
    <property type="evidence" value="ECO:0007669"/>
    <property type="project" value="UniProtKB-SubCell"/>
</dbReference>
<evidence type="ECO:0000256" key="7">
    <source>
        <dbReference type="ARBA" id="ARBA00023136"/>
    </source>
</evidence>
<dbReference type="PRINTS" id="PR01077">
    <property type="entry name" value="CLAUDIN"/>
</dbReference>
<keyword evidence="10" id="KW-1185">Reference proteome</keyword>
<evidence type="ECO:0000256" key="5">
    <source>
        <dbReference type="ARBA" id="ARBA00022949"/>
    </source>
</evidence>
<evidence type="ECO:0000313" key="10">
    <source>
        <dbReference type="Proteomes" id="UP001187343"/>
    </source>
</evidence>
<dbReference type="GO" id="GO:0005886">
    <property type="term" value="C:plasma membrane"/>
    <property type="evidence" value="ECO:0007669"/>
    <property type="project" value="UniProtKB-SubCell"/>
</dbReference>
<keyword evidence="2 8" id="KW-0796">Tight junction</keyword>
<reference evidence="9" key="1">
    <citation type="submission" date="2023-08" db="EMBL/GenBank/DDBJ databases">
        <title>Chromosome-level Genome Assembly of mud carp (Cirrhinus molitorella).</title>
        <authorList>
            <person name="Liu H."/>
        </authorList>
    </citation>
    <scope>NUCLEOTIDE SEQUENCE</scope>
    <source>
        <strain evidence="9">Prfri</strain>
        <tissue evidence="9">Muscle</tissue>
    </source>
</reference>
<keyword evidence="3 8" id="KW-1003">Cell membrane</keyword>
<dbReference type="PANTHER" id="PTHR12002">
    <property type="entry name" value="CLAUDIN"/>
    <property type="match status" value="1"/>
</dbReference>
<accession>A0AA88PT09</accession>